<name>A0A9P4R0T1_9PLEO</name>
<dbReference type="AlphaFoldDB" id="A0A9P4R0T1"/>
<dbReference type="Gene3D" id="1.25.40.10">
    <property type="entry name" value="Tetratricopeptide repeat domain"/>
    <property type="match status" value="1"/>
</dbReference>
<dbReference type="SMART" id="SM00248">
    <property type="entry name" value="ANK"/>
    <property type="match status" value="2"/>
</dbReference>
<dbReference type="Proteomes" id="UP000799444">
    <property type="component" value="Unassembled WGS sequence"/>
</dbReference>
<sequence>MRIAQTNPKVDSDGRKAAAAFELCICYASGFGVDADKVESVKLLVQAARLQEFTAQSLCYRLLTALDQPIHPIAEEVDSWLVQAAAQGSWTAVQSLKKLASINHEASFEAYRDATIPFDPRAAEYFQEAYSHISFSLLSLGPSFYTTPQGKYEQTFLHWAAINGILEVFRGLSSNKLLTSSDFDVQNATGNTPLVYACRSANKEIAVHLIEAGGFFKESWILPLLLPSLVITAATIGDGELILCFRNLKSPIAGAIRVMGSYMWRQRTDSHSHDNEHIPLNTSDVDIGVQEESVGEEQDVV</sequence>
<evidence type="ECO:0000313" key="2">
    <source>
        <dbReference type="Proteomes" id="UP000799444"/>
    </source>
</evidence>
<dbReference type="InterPro" id="IPR011990">
    <property type="entry name" value="TPR-like_helical_dom_sf"/>
</dbReference>
<dbReference type="InterPro" id="IPR002110">
    <property type="entry name" value="Ankyrin_rpt"/>
</dbReference>
<dbReference type="SUPFAM" id="SSF48403">
    <property type="entry name" value="Ankyrin repeat"/>
    <property type="match status" value="1"/>
</dbReference>
<dbReference type="InterPro" id="IPR036770">
    <property type="entry name" value="Ankyrin_rpt-contain_sf"/>
</dbReference>
<comment type="caution">
    <text evidence="1">The sequence shown here is derived from an EMBL/GenBank/DDBJ whole genome shotgun (WGS) entry which is preliminary data.</text>
</comment>
<evidence type="ECO:0000313" key="1">
    <source>
        <dbReference type="EMBL" id="KAF2734708.1"/>
    </source>
</evidence>
<evidence type="ECO:0008006" key="3">
    <source>
        <dbReference type="Google" id="ProtNLM"/>
    </source>
</evidence>
<proteinExistence type="predicted"/>
<gene>
    <name evidence="1" type="ORF">EJ04DRAFT_523411</name>
</gene>
<dbReference type="OrthoDB" id="4062651at2759"/>
<organism evidence="1 2">
    <name type="scientific">Polyplosphaeria fusca</name>
    <dbReference type="NCBI Taxonomy" id="682080"/>
    <lineage>
        <taxon>Eukaryota</taxon>
        <taxon>Fungi</taxon>
        <taxon>Dikarya</taxon>
        <taxon>Ascomycota</taxon>
        <taxon>Pezizomycotina</taxon>
        <taxon>Dothideomycetes</taxon>
        <taxon>Pleosporomycetidae</taxon>
        <taxon>Pleosporales</taxon>
        <taxon>Tetraplosphaeriaceae</taxon>
        <taxon>Polyplosphaeria</taxon>
    </lineage>
</organism>
<dbReference type="Pfam" id="PF12796">
    <property type="entry name" value="Ank_2"/>
    <property type="match status" value="1"/>
</dbReference>
<dbReference type="EMBL" id="ML996144">
    <property type="protein sequence ID" value="KAF2734708.1"/>
    <property type="molecule type" value="Genomic_DNA"/>
</dbReference>
<accession>A0A9P4R0T1</accession>
<keyword evidence="2" id="KW-1185">Reference proteome</keyword>
<dbReference type="Gene3D" id="1.25.40.20">
    <property type="entry name" value="Ankyrin repeat-containing domain"/>
    <property type="match status" value="1"/>
</dbReference>
<protein>
    <recommendedName>
        <fullName evidence="3">Ankyrin repeat protein</fullName>
    </recommendedName>
</protein>
<reference evidence="1" key="1">
    <citation type="journal article" date="2020" name="Stud. Mycol.">
        <title>101 Dothideomycetes genomes: a test case for predicting lifestyles and emergence of pathogens.</title>
        <authorList>
            <person name="Haridas S."/>
            <person name="Albert R."/>
            <person name="Binder M."/>
            <person name="Bloem J."/>
            <person name="Labutti K."/>
            <person name="Salamov A."/>
            <person name="Andreopoulos B."/>
            <person name="Baker S."/>
            <person name="Barry K."/>
            <person name="Bills G."/>
            <person name="Bluhm B."/>
            <person name="Cannon C."/>
            <person name="Castanera R."/>
            <person name="Culley D."/>
            <person name="Daum C."/>
            <person name="Ezra D."/>
            <person name="Gonzalez J."/>
            <person name="Henrissat B."/>
            <person name="Kuo A."/>
            <person name="Liang C."/>
            <person name="Lipzen A."/>
            <person name="Lutzoni F."/>
            <person name="Magnuson J."/>
            <person name="Mondo S."/>
            <person name="Nolan M."/>
            <person name="Ohm R."/>
            <person name="Pangilinan J."/>
            <person name="Park H.-J."/>
            <person name="Ramirez L."/>
            <person name="Alfaro M."/>
            <person name="Sun H."/>
            <person name="Tritt A."/>
            <person name="Yoshinaga Y."/>
            <person name="Zwiers L.-H."/>
            <person name="Turgeon B."/>
            <person name="Goodwin S."/>
            <person name="Spatafora J."/>
            <person name="Crous P."/>
            <person name="Grigoriev I."/>
        </authorList>
    </citation>
    <scope>NUCLEOTIDE SEQUENCE</scope>
    <source>
        <strain evidence="1">CBS 125425</strain>
    </source>
</reference>